<keyword evidence="5" id="KW-1185">Reference proteome</keyword>
<proteinExistence type="inferred from homology"/>
<dbReference type="PANTHER" id="PTHR21011">
    <property type="entry name" value="MITOCHONDRIAL 28S RIBOSOMAL PROTEIN S6"/>
    <property type="match status" value="1"/>
</dbReference>
<keyword evidence="4" id="KW-0687">Ribonucleoprotein</keyword>
<dbReference type="CDD" id="cd15465">
    <property type="entry name" value="bS6_mito"/>
    <property type="match status" value="1"/>
</dbReference>
<dbReference type="PANTHER" id="PTHR21011:SF1">
    <property type="entry name" value="SMALL RIBOSOMAL SUBUNIT PROTEIN BS6M"/>
    <property type="match status" value="1"/>
</dbReference>
<reference evidence="4" key="1">
    <citation type="journal article" date="2023" name="G3 (Bethesda)">
        <title>Whole genome assembly and annotation of the endangered Caribbean coral Acropora cervicornis.</title>
        <authorList>
            <person name="Selwyn J.D."/>
            <person name="Vollmer S.V."/>
        </authorList>
    </citation>
    <scope>NUCLEOTIDE SEQUENCE</scope>
    <source>
        <strain evidence="4">K2</strain>
    </source>
</reference>
<dbReference type="InterPro" id="IPR014717">
    <property type="entry name" value="Transl_elong_EF1B/ribsomal_bS6"/>
</dbReference>
<dbReference type="SUPFAM" id="SSF54995">
    <property type="entry name" value="Ribosomal protein S6"/>
    <property type="match status" value="1"/>
</dbReference>
<evidence type="ECO:0000256" key="2">
    <source>
        <dbReference type="ARBA" id="ARBA00035170"/>
    </source>
</evidence>
<dbReference type="GO" id="GO:0005763">
    <property type="term" value="C:mitochondrial small ribosomal subunit"/>
    <property type="evidence" value="ECO:0007669"/>
    <property type="project" value="TreeGrafter"/>
</dbReference>
<evidence type="ECO:0000256" key="1">
    <source>
        <dbReference type="ARBA" id="ARBA00009512"/>
    </source>
</evidence>
<dbReference type="AlphaFoldDB" id="A0AAD9R0F9"/>
<dbReference type="Gene3D" id="3.30.70.60">
    <property type="match status" value="1"/>
</dbReference>
<evidence type="ECO:0000256" key="3">
    <source>
        <dbReference type="ARBA" id="ARBA00035365"/>
    </source>
</evidence>
<dbReference type="GO" id="GO:0006412">
    <property type="term" value="P:translation"/>
    <property type="evidence" value="ECO:0007669"/>
    <property type="project" value="InterPro"/>
</dbReference>
<dbReference type="InterPro" id="IPR035980">
    <property type="entry name" value="Ribosomal_bS6_sf"/>
</dbReference>
<accession>A0AAD9R0F9</accession>
<dbReference type="EMBL" id="JARQWQ010000007">
    <property type="protein sequence ID" value="KAK2570821.1"/>
    <property type="molecule type" value="Genomic_DNA"/>
</dbReference>
<reference evidence="4" key="2">
    <citation type="journal article" date="2023" name="Science">
        <title>Genomic signatures of disease resistance in endangered staghorn corals.</title>
        <authorList>
            <person name="Vollmer S.V."/>
            <person name="Selwyn J.D."/>
            <person name="Despard B.A."/>
            <person name="Roesel C.L."/>
        </authorList>
    </citation>
    <scope>NUCLEOTIDE SEQUENCE</scope>
    <source>
        <strain evidence="4">K2</strain>
    </source>
</reference>
<dbReference type="GO" id="GO:0070181">
    <property type="term" value="F:small ribosomal subunit rRNA binding"/>
    <property type="evidence" value="ECO:0007669"/>
    <property type="project" value="TreeGrafter"/>
</dbReference>
<dbReference type="InterPro" id="IPR000529">
    <property type="entry name" value="Ribosomal_bS6"/>
</dbReference>
<protein>
    <recommendedName>
        <fullName evidence="2">Small ribosomal subunit protein bS6m</fullName>
    </recommendedName>
    <alternativeName>
        <fullName evidence="3">28S ribosomal protein S6, mitochondrial</fullName>
    </alternativeName>
</protein>
<gene>
    <name evidence="4" type="ORF">P5673_004522</name>
</gene>
<evidence type="ECO:0000313" key="5">
    <source>
        <dbReference type="Proteomes" id="UP001249851"/>
    </source>
</evidence>
<dbReference type="Proteomes" id="UP001249851">
    <property type="component" value="Unassembled WGS sequence"/>
</dbReference>
<organism evidence="4 5">
    <name type="scientific">Acropora cervicornis</name>
    <name type="common">Staghorn coral</name>
    <dbReference type="NCBI Taxonomy" id="6130"/>
    <lineage>
        <taxon>Eukaryota</taxon>
        <taxon>Metazoa</taxon>
        <taxon>Cnidaria</taxon>
        <taxon>Anthozoa</taxon>
        <taxon>Hexacorallia</taxon>
        <taxon>Scleractinia</taxon>
        <taxon>Astrocoeniina</taxon>
        <taxon>Acroporidae</taxon>
        <taxon>Acropora</taxon>
    </lineage>
</organism>
<comment type="similarity">
    <text evidence="1">Belongs to the bacterial ribosomal protein bS6 family.</text>
</comment>
<keyword evidence="4" id="KW-0689">Ribosomal protein</keyword>
<dbReference type="Pfam" id="PF01250">
    <property type="entry name" value="Ribosomal_S6"/>
    <property type="match status" value="1"/>
</dbReference>
<dbReference type="GO" id="GO:0003735">
    <property type="term" value="F:structural constituent of ribosome"/>
    <property type="evidence" value="ECO:0007669"/>
    <property type="project" value="InterPro"/>
</dbReference>
<sequence length="124" mass="14573">MPQYELSLITRILSKEGFASVLRRTALSIMDKGGVVRKMENLGEQELPHRMRAHTEWHTHGRYFLIHFDLGPDGIKELKHELDTDVDLIRPRMVYVKSRYDSQKHGHNMYECWQSYKPPGSSFT</sequence>
<evidence type="ECO:0000313" key="4">
    <source>
        <dbReference type="EMBL" id="KAK2570821.1"/>
    </source>
</evidence>
<comment type="caution">
    <text evidence="4">The sequence shown here is derived from an EMBL/GenBank/DDBJ whole genome shotgun (WGS) entry which is preliminary data.</text>
</comment>
<name>A0AAD9R0F9_ACRCE</name>